<protein>
    <submittedName>
        <fullName evidence="2">VOC family protein</fullName>
    </submittedName>
</protein>
<accession>A0A502CUU1</accession>
<dbReference type="Gene3D" id="3.10.180.10">
    <property type="entry name" value="2,3-Dihydroxybiphenyl 1,2-Dioxygenase, domain 1"/>
    <property type="match status" value="1"/>
</dbReference>
<dbReference type="OrthoDB" id="9806473at2"/>
<organism evidence="2 3">
    <name type="scientific">Pedococcus bigeumensis</name>
    <dbReference type="NCBI Taxonomy" id="433644"/>
    <lineage>
        <taxon>Bacteria</taxon>
        <taxon>Bacillati</taxon>
        <taxon>Actinomycetota</taxon>
        <taxon>Actinomycetes</taxon>
        <taxon>Micrococcales</taxon>
        <taxon>Intrasporangiaceae</taxon>
        <taxon>Pedococcus</taxon>
    </lineage>
</organism>
<proteinExistence type="predicted"/>
<dbReference type="CDD" id="cd06588">
    <property type="entry name" value="PhnB_like"/>
    <property type="match status" value="1"/>
</dbReference>
<dbReference type="RefSeq" id="WP_140739645.1">
    <property type="nucleotide sequence ID" value="NZ_RCZM01000003.1"/>
</dbReference>
<dbReference type="InterPro" id="IPR028973">
    <property type="entry name" value="PhnB-like"/>
</dbReference>
<dbReference type="PANTHER" id="PTHR33990">
    <property type="entry name" value="PROTEIN YJDN-RELATED"/>
    <property type="match status" value="1"/>
</dbReference>
<name>A0A502CUU1_9MICO</name>
<dbReference type="EMBL" id="RCZM01000003">
    <property type="protein sequence ID" value="TPG17007.1"/>
    <property type="molecule type" value="Genomic_DNA"/>
</dbReference>
<gene>
    <name evidence="2" type="ORF">EAH86_09490</name>
</gene>
<dbReference type="AlphaFoldDB" id="A0A502CUU1"/>
<dbReference type="SUPFAM" id="SSF54593">
    <property type="entry name" value="Glyoxalase/Bleomycin resistance protein/Dihydroxybiphenyl dioxygenase"/>
    <property type="match status" value="1"/>
</dbReference>
<dbReference type="InterPro" id="IPR009725">
    <property type="entry name" value="3_dmu_93_MTrfase"/>
</dbReference>
<dbReference type="Proteomes" id="UP000317722">
    <property type="component" value="Unassembled WGS sequence"/>
</dbReference>
<dbReference type="Pfam" id="PF06983">
    <property type="entry name" value="3-dmu-9_3-mt"/>
    <property type="match status" value="1"/>
</dbReference>
<evidence type="ECO:0000313" key="3">
    <source>
        <dbReference type="Proteomes" id="UP000317722"/>
    </source>
</evidence>
<keyword evidence="3" id="KW-1185">Reference proteome</keyword>
<dbReference type="PANTHER" id="PTHR33990:SF2">
    <property type="entry name" value="PHNB-LIKE DOMAIN-CONTAINING PROTEIN"/>
    <property type="match status" value="1"/>
</dbReference>
<dbReference type="PIRSF" id="PIRSF021700">
    <property type="entry name" value="3_dmu_93_MTrfase"/>
    <property type="match status" value="1"/>
</dbReference>
<comment type="caution">
    <text evidence="2">The sequence shown here is derived from an EMBL/GenBank/DDBJ whole genome shotgun (WGS) entry which is preliminary data.</text>
</comment>
<sequence length="156" mass="17031">MPRQYVCLWFDHQAQDAAEFYTSVFPHSTIGTIARYPEGSGDRAGEVLTVGFELDGVPYVALNGGPQFTFDEAISITIDCKDQAEIDHYWDALTADGGEEGPCGWLKDRFGLSWQVVPENWDEIASGDGDRAAKVFGAMMTMKKLDIAALEAAGNS</sequence>
<dbReference type="InterPro" id="IPR029068">
    <property type="entry name" value="Glyas_Bleomycin-R_OHBP_Dase"/>
</dbReference>
<evidence type="ECO:0000313" key="2">
    <source>
        <dbReference type="EMBL" id="TPG17007.1"/>
    </source>
</evidence>
<reference evidence="2 3" key="1">
    <citation type="journal article" date="2019" name="Environ. Microbiol.">
        <title>Species interactions and distinct microbial communities in high Arctic permafrost affected cryosols are associated with the CH4 and CO2 gas fluxes.</title>
        <authorList>
            <person name="Altshuler I."/>
            <person name="Hamel J."/>
            <person name="Turney S."/>
            <person name="Magnuson E."/>
            <person name="Levesque R."/>
            <person name="Greer C."/>
            <person name="Whyte L.G."/>
        </authorList>
    </citation>
    <scope>NUCLEOTIDE SEQUENCE [LARGE SCALE GENOMIC DNA]</scope>
    <source>
        <strain evidence="2 3">S9.3A</strain>
    </source>
</reference>
<evidence type="ECO:0000259" key="1">
    <source>
        <dbReference type="Pfam" id="PF06983"/>
    </source>
</evidence>
<feature type="domain" description="PhnB-like" evidence="1">
    <location>
        <begin position="6"/>
        <end position="117"/>
    </location>
</feature>